<name>A0A0N4XK36_NIPBR</name>
<accession>A0A0N4XK36</accession>
<dbReference type="EMBL" id="UYSL01003769">
    <property type="protein sequence ID" value="VDL66478.1"/>
    <property type="molecule type" value="Genomic_DNA"/>
</dbReference>
<reference evidence="1 2" key="2">
    <citation type="submission" date="2018-11" db="EMBL/GenBank/DDBJ databases">
        <authorList>
            <consortium name="Pathogen Informatics"/>
        </authorList>
    </citation>
    <scope>NUCLEOTIDE SEQUENCE [LARGE SCALE GENOMIC DNA]</scope>
</reference>
<organism evidence="3">
    <name type="scientific">Nippostrongylus brasiliensis</name>
    <name type="common">Rat hookworm</name>
    <dbReference type="NCBI Taxonomy" id="27835"/>
    <lineage>
        <taxon>Eukaryota</taxon>
        <taxon>Metazoa</taxon>
        <taxon>Ecdysozoa</taxon>
        <taxon>Nematoda</taxon>
        <taxon>Chromadorea</taxon>
        <taxon>Rhabditida</taxon>
        <taxon>Rhabditina</taxon>
        <taxon>Rhabditomorpha</taxon>
        <taxon>Strongyloidea</taxon>
        <taxon>Heligmosomidae</taxon>
        <taxon>Nippostrongylus</taxon>
    </lineage>
</organism>
<evidence type="ECO:0000313" key="3">
    <source>
        <dbReference type="WBParaSite" id="NBR_0000288801-mRNA-1"/>
    </source>
</evidence>
<evidence type="ECO:0000313" key="2">
    <source>
        <dbReference type="Proteomes" id="UP000271162"/>
    </source>
</evidence>
<protein>
    <submittedName>
        <fullName evidence="3">GMC_oxred_C domain-containing protein</fullName>
    </submittedName>
</protein>
<dbReference type="Proteomes" id="UP000271162">
    <property type="component" value="Unassembled WGS sequence"/>
</dbReference>
<reference evidence="3" key="1">
    <citation type="submission" date="2017-02" db="UniProtKB">
        <authorList>
            <consortium name="WormBaseParasite"/>
        </authorList>
    </citation>
    <scope>IDENTIFICATION</scope>
</reference>
<keyword evidence="2" id="KW-1185">Reference proteome</keyword>
<dbReference type="AlphaFoldDB" id="A0A0N4XK36"/>
<proteinExistence type="predicted"/>
<evidence type="ECO:0000313" key="1">
    <source>
        <dbReference type="EMBL" id="VDL66478.1"/>
    </source>
</evidence>
<dbReference type="WBParaSite" id="NBR_0000288801-mRNA-1">
    <property type="protein sequence ID" value="NBR_0000288801-mRNA-1"/>
    <property type="gene ID" value="NBR_0000288801"/>
</dbReference>
<gene>
    <name evidence="1" type="ORF">NBR_LOCUS2889</name>
</gene>
<sequence length="83" mass="9193">MGGATAALTYMTCEMGGVTHETKMGFRGRLDRKDCRLFQKIYISDVGGVTAIPPGATKLVRHGNITTMRFIKEFCKDDHPDRA</sequence>